<name>E2G6R4_9GAMM</name>
<keyword evidence="6 8" id="KW-0071">Autoinducer synthesis</keyword>
<evidence type="ECO:0000256" key="5">
    <source>
        <dbReference type="ARBA" id="ARBA00022691"/>
    </source>
</evidence>
<proteinExistence type="inferred from homology"/>
<dbReference type="InterPro" id="IPR001690">
    <property type="entry name" value="Autoind_synthase"/>
</dbReference>
<comment type="similarity">
    <text evidence="8 9">Belongs to the autoinducer synthase family.</text>
</comment>
<evidence type="ECO:0000313" key="10">
    <source>
        <dbReference type="EMBL" id="ADN33402.1"/>
    </source>
</evidence>
<dbReference type="GO" id="GO:0007165">
    <property type="term" value="P:signal transduction"/>
    <property type="evidence" value="ECO:0007669"/>
    <property type="project" value="TreeGrafter"/>
</dbReference>
<dbReference type="Pfam" id="PF00765">
    <property type="entry name" value="Autoind_synth"/>
    <property type="match status" value="1"/>
</dbReference>
<dbReference type="PROSITE" id="PS51187">
    <property type="entry name" value="AUTOINDUCER_SYNTH_2"/>
    <property type="match status" value="1"/>
</dbReference>
<comment type="catalytic activity">
    <reaction evidence="7 9">
        <text>a fatty acyl-[ACP] + S-adenosyl-L-methionine = an N-acyl-L-homoserine lactone + S-methyl-5'-thioadenosine + holo-[ACP] + H(+)</text>
        <dbReference type="Rhea" id="RHEA:10096"/>
        <dbReference type="Rhea" id="RHEA-COMP:9685"/>
        <dbReference type="Rhea" id="RHEA-COMP:14125"/>
        <dbReference type="ChEBI" id="CHEBI:15378"/>
        <dbReference type="ChEBI" id="CHEBI:17509"/>
        <dbReference type="ChEBI" id="CHEBI:55474"/>
        <dbReference type="ChEBI" id="CHEBI:59789"/>
        <dbReference type="ChEBI" id="CHEBI:64479"/>
        <dbReference type="ChEBI" id="CHEBI:138651"/>
        <dbReference type="EC" id="2.3.1.184"/>
    </reaction>
</comment>
<gene>
    <name evidence="10" type="primary">hanI</name>
</gene>
<dbReference type="InterPro" id="IPR016181">
    <property type="entry name" value="Acyl_CoA_acyltransferase"/>
</dbReference>
<evidence type="ECO:0000256" key="8">
    <source>
        <dbReference type="PROSITE-ProRule" id="PRU00533"/>
    </source>
</evidence>
<dbReference type="PANTHER" id="PTHR39322">
    <property type="entry name" value="ACYL-HOMOSERINE-LACTONE SYNTHASE"/>
    <property type="match status" value="1"/>
</dbReference>
<keyword evidence="3 8" id="KW-0673">Quorum sensing</keyword>
<keyword evidence="4 9" id="KW-0808">Transferase</keyword>
<dbReference type="SUPFAM" id="SSF55729">
    <property type="entry name" value="Acyl-CoA N-acyltransferases (Nat)"/>
    <property type="match status" value="1"/>
</dbReference>
<evidence type="ECO:0000256" key="9">
    <source>
        <dbReference type="RuleBase" id="RU361135"/>
    </source>
</evidence>
<protein>
    <recommendedName>
        <fullName evidence="2 9">Acyl-homoserine-lactone synthase</fullName>
        <ecNumber evidence="1 9">2.3.1.184</ecNumber>
    </recommendedName>
    <alternativeName>
        <fullName evidence="9">Autoinducer synthesis protein</fullName>
    </alternativeName>
</protein>
<evidence type="ECO:0000256" key="4">
    <source>
        <dbReference type="ARBA" id="ARBA00022679"/>
    </source>
</evidence>
<dbReference type="PRINTS" id="PR01549">
    <property type="entry name" value="AUTOINDCRSYN"/>
</dbReference>
<dbReference type="AlphaFoldDB" id="E2G6R4"/>
<reference evidence="10" key="1">
    <citation type="journal article" date="2011" name="Microbiology">
        <title>The hanR/hanI quorum-sensing system of Halomonas anticariensis, a moderately halophilic bacterium.</title>
        <authorList>
            <person name="Tahrioui A."/>
            <person name="Quesada E."/>
            <person name="Llamas I."/>
        </authorList>
    </citation>
    <scope>NUCLEOTIDE SEQUENCE</scope>
    <source>
        <strain evidence="10">FP35</strain>
    </source>
</reference>
<dbReference type="EC" id="2.3.1.184" evidence="1 9"/>
<keyword evidence="5 9" id="KW-0949">S-adenosyl-L-methionine</keyword>
<accession>E2G6R4</accession>
<dbReference type="GO" id="GO:0009372">
    <property type="term" value="P:quorum sensing"/>
    <property type="evidence" value="ECO:0007669"/>
    <property type="project" value="UniProtKB-UniRule"/>
</dbReference>
<dbReference type="Gene3D" id="3.40.630.30">
    <property type="match status" value="1"/>
</dbReference>
<evidence type="ECO:0000256" key="2">
    <source>
        <dbReference type="ARBA" id="ARBA00018768"/>
    </source>
</evidence>
<organism evidence="10">
    <name type="scientific">Litchfieldella anticariensis</name>
    <dbReference type="NCBI Taxonomy" id="258591"/>
    <lineage>
        <taxon>Bacteria</taxon>
        <taxon>Pseudomonadati</taxon>
        <taxon>Pseudomonadota</taxon>
        <taxon>Gammaproteobacteria</taxon>
        <taxon>Oceanospirillales</taxon>
        <taxon>Halomonadaceae</taxon>
        <taxon>Litchfieldella</taxon>
    </lineage>
</organism>
<dbReference type="EMBL" id="HM236058">
    <property type="protein sequence ID" value="ADN33402.1"/>
    <property type="molecule type" value="Genomic_DNA"/>
</dbReference>
<evidence type="ECO:0000256" key="6">
    <source>
        <dbReference type="ARBA" id="ARBA00022929"/>
    </source>
</evidence>
<dbReference type="PANTHER" id="PTHR39322:SF1">
    <property type="entry name" value="ISOVALERYL-HOMOSERINE LACTONE SYNTHASE"/>
    <property type="match status" value="1"/>
</dbReference>
<evidence type="ECO:0000256" key="3">
    <source>
        <dbReference type="ARBA" id="ARBA00022654"/>
    </source>
</evidence>
<evidence type="ECO:0000256" key="7">
    <source>
        <dbReference type="ARBA" id="ARBA00048576"/>
    </source>
</evidence>
<sequence length="214" mass="24433">MKKMNHGLTTKVVVYDDLSDSKEREIYTVRKEAFVDRRGWDIPTYDGGAWERDQYDDSSSMYIVVETEEHIQGCVRVRPSLIPNVTRGIVSELSLQEDYFLAKVGNGQVWEASRFALKTTRNSSFVRVDGVDIRTVLLFGEMLNLALQNNTSCYEVIVDGLMKKVLSRAKWDLDIVHKGRGSKNESVYYGLLGCSENQYKKMKLLIDKAFGLLV</sequence>
<dbReference type="GO" id="GO:0061579">
    <property type="term" value="F:N-acyl homoserine lactone synthase activity"/>
    <property type="evidence" value="ECO:0007669"/>
    <property type="project" value="UniProtKB-UniRule"/>
</dbReference>
<evidence type="ECO:0000256" key="1">
    <source>
        <dbReference type="ARBA" id="ARBA00012340"/>
    </source>
</evidence>